<feature type="transmembrane region" description="Helical" evidence="1">
    <location>
        <begin position="12"/>
        <end position="34"/>
    </location>
</feature>
<evidence type="ECO:0000256" key="1">
    <source>
        <dbReference type="SAM" id="Phobius"/>
    </source>
</evidence>
<protein>
    <submittedName>
        <fullName evidence="2">Uncharacterized protein</fullName>
    </submittedName>
</protein>
<dbReference type="AlphaFoldDB" id="A0AB38UQC6"/>
<evidence type="ECO:0000313" key="3">
    <source>
        <dbReference type="Proteomes" id="UP000279331"/>
    </source>
</evidence>
<proteinExistence type="predicted"/>
<comment type="caution">
    <text evidence="2">The sequence shown here is derived from an EMBL/GenBank/DDBJ whole genome shotgun (WGS) entry which is preliminary data.</text>
</comment>
<keyword evidence="1" id="KW-0812">Transmembrane</keyword>
<accession>A0AB38UQC6</accession>
<evidence type="ECO:0000313" key="2">
    <source>
        <dbReference type="EMBL" id="VAZ82636.1"/>
    </source>
</evidence>
<reference evidence="2 3" key="1">
    <citation type="submission" date="2018-09" db="EMBL/GenBank/DDBJ databases">
        <authorList>
            <person name="Tagini F."/>
        </authorList>
    </citation>
    <scope>NUCLEOTIDE SEQUENCE [LARGE SCALE GENOMIC DNA]</scope>
    <source>
        <strain evidence="2 3">MK42</strain>
    </source>
</reference>
<name>A0AB38UQC6_9MYCO</name>
<gene>
    <name evidence="2" type="ORF">LAUMK42_01444</name>
</gene>
<sequence length="61" mass="6447">MPLLLPSTVAKVPMLVFATASFPLAPTVTVLLWFPTTVAKLAMFVRATEPVPLAPTPTGLL</sequence>
<organism evidence="2 3">
    <name type="scientific">Mycobacterium persicum</name>
    <dbReference type="NCBI Taxonomy" id="1487726"/>
    <lineage>
        <taxon>Bacteria</taxon>
        <taxon>Bacillati</taxon>
        <taxon>Actinomycetota</taxon>
        <taxon>Actinomycetes</taxon>
        <taxon>Mycobacteriales</taxon>
        <taxon>Mycobacteriaceae</taxon>
        <taxon>Mycobacterium</taxon>
    </lineage>
</organism>
<keyword evidence="1" id="KW-0472">Membrane</keyword>
<dbReference type="Proteomes" id="UP000279331">
    <property type="component" value="Unassembled WGS sequence"/>
</dbReference>
<dbReference type="EMBL" id="UPHL01000037">
    <property type="protein sequence ID" value="VAZ82636.1"/>
    <property type="molecule type" value="Genomic_DNA"/>
</dbReference>
<keyword evidence="1" id="KW-1133">Transmembrane helix</keyword>